<evidence type="ECO:0000256" key="4">
    <source>
        <dbReference type="HAMAP-Rule" id="MF_01368"/>
    </source>
</evidence>
<dbReference type="SUPFAM" id="SSF64263">
    <property type="entry name" value="Prokaryotic ribosomal protein L17"/>
    <property type="match status" value="1"/>
</dbReference>
<comment type="similarity">
    <text evidence="1 4 5">Belongs to the bacterial ribosomal protein bL17 family.</text>
</comment>
<dbReference type="InterPro" id="IPR000456">
    <property type="entry name" value="Ribosomal_bL17"/>
</dbReference>
<evidence type="ECO:0000313" key="8">
    <source>
        <dbReference type="EMBL" id="PJF42660.1"/>
    </source>
</evidence>
<gene>
    <name evidence="4" type="primary">rplQ</name>
    <name evidence="7" type="ORF">CUN49_00105</name>
    <name evidence="8" type="ORF">CUN50_03475</name>
</gene>
<dbReference type="Gene3D" id="3.90.1030.10">
    <property type="entry name" value="Ribosomal protein L17"/>
    <property type="match status" value="1"/>
</dbReference>
<evidence type="ECO:0000313" key="7">
    <source>
        <dbReference type="EMBL" id="PJF37499.1"/>
    </source>
</evidence>
<dbReference type="PANTHER" id="PTHR14413">
    <property type="entry name" value="RIBOSOMAL PROTEIN L17"/>
    <property type="match status" value="1"/>
</dbReference>
<evidence type="ECO:0000313" key="9">
    <source>
        <dbReference type="Proteomes" id="UP000228947"/>
    </source>
</evidence>
<evidence type="ECO:0000313" key="10">
    <source>
        <dbReference type="Proteomes" id="UP000229681"/>
    </source>
</evidence>
<accession>A0A2M8PIY0</accession>
<reference evidence="9 10" key="1">
    <citation type="submission" date="2017-11" db="EMBL/GenBank/DDBJ databases">
        <title>Evolution of Phototrophy in the Chloroflexi Phylum Driven by Horizontal Gene Transfer.</title>
        <authorList>
            <person name="Ward L.M."/>
            <person name="Hemp J."/>
            <person name="Shih P.M."/>
            <person name="Mcglynn S.E."/>
            <person name="Fischer W."/>
        </authorList>
    </citation>
    <scope>NUCLEOTIDE SEQUENCE [LARGE SCALE GENOMIC DNA]</scope>
    <source>
        <strain evidence="8">CP1_1M</strain>
        <strain evidence="7">JP3_13</strain>
    </source>
</reference>
<dbReference type="EMBL" id="PGTM01000001">
    <property type="protein sequence ID" value="PJF37499.1"/>
    <property type="molecule type" value="Genomic_DNA"/>
</dbReference>
<keyword evidence="2 4" id="KW-0689">Ribosomal protein</keyword>
<evidence type="ECO:0000256" key="1">
    <source>
        <dbReference type="ARBA" id="ARBA00008777"/>
    </source>
</evidence>
<dbReference type="AlphaFoldDB" id="A0A2M8PIY0"/>
<dbReference type="Pfam" id="PF01196">
    <property type="entry name" value="Ribosomal_L17"/>
    <property type="match status" value="1"/>
</dbReference>
<dbReference type="InterPro" id="IPR036373">
    <property type="entry name" value="Ribosomal_bL17_sf"/>
</dbReference>
<comment type="subunit">
    <text evidence="4">Part of the 50S ribosomal subunit. Contacts protein L32.</text>
</comment>
<organism evidence="7 10">
    <name type="scientific">Candidatus Thermofonsia Clade 1 bacterium</name>
    <dbReference type="NCBI Taxonomy" id="2364210"/>
    <lineage>
        <taxon>Bacteria</taxon>
        <taxon>Bacillati</taxon>
        <taxon>Chloroflexota</taxon>
        <taxon>Candidatus Thermofontia</taxon>
        <taxon>Candidatus Thermofonsia Clade 1</taxon>
    </lineage>
</organism>
<dbReference type="HAMAP" id="MF_01368">
    <property type="entry name" value="Ribosomal_bL17"/>
    <property type="match status" value="1"/>
</dbReference>
<evidence type="ECO:0000256" key="3">
    <source>
        <dbReference type="ARBA" id="ARBA00023274"/>
    </source>
</evidence>
<dbReference type="Proteomes" id="UP000228947">
    <property type="component" value="Unassembled WGS sequence"/>
</dbReference>
<comment type="caution">
    <text evidence="7">The sequence shown here is derived from an EMBL/GenBank/DDBJ whole genome shotgun (WGS) entry which is preliminary data.</text>
</comment>
<dbReference type="GO" id="GO:0015934">
    <property type="term" value="C:large ribosomal subunit"/>
    <property type="evidence" value="ECO:0007669"/>
    <property type="project" value="TreeGrafter"/>
</dbReference>
<dbReference type="NCBIfam" id="TIGR00059">
    <property type="entry name" value="L17"/>
    <property type="match status" value="1"/>
</dbReference>
<evidence type="ECO:0000256" key="2">
    <source>
        <dbReference type="ARBA" id="ARBA00022980"/>
    </source>
</evidence>
<protein>
    <recommendedName>
        <fullName evidence="4">Large ribosomal subunit protein bL17</fullName>
    </recommendedName>
</protein>
<evidence type="ECO:0000256" key="6">
    <source>
        <dbReference type="SAM" id="MobiDB-lite"/>
    </source>
</evidence>
<name>A0A2M8PIY0_9CHLR</name>
<proteinExistence type="inferred from homology"/>
<sequence length="155" mass="17199">MDGKKLGRSVGQRNALRRTLITQLFQHERIKTTRAKAQAIRAEAERMITKAKRGLAHPDPAYGIFVRRLLAGRLDSKAVVKKLFDELAPRYAERPGGYTRIYRLGLRKGDAAEMVILELVDRPSAQKGASGAQGGLLGRLRRGRSATQPKPEGQK</sequence>
<dbReference type="PANTHER" id="PTHR14413:SF16">
    <property type="entry name" value="LARGE RIBOSOMAL SUBUNIT PROTEIN BL17M"/>
    <property type="match status" value="1"/>
</dbReference>
<dbReference type="EMBL" id="PGTL01000012">
    <property type="protein sequence ID" value="PJF42660.1"/>
    <property type="molecule type" value="Genomic_DNA"/>
</dbReference>
<keyword evidence="3 4" id="KW-0687">Ribonucleoprotein</keyword>
<evidence type="ECO:0000256" key="5">
    <source>
        <dbReference type="RuleBase" id="RU000660"/>
    </source>
</evidence>
<dbReference type="GO" id="GO:0006412">
    <property type="term" value="P:translation"/>
    <property type="evidence" value="ECO:0007669"/>
    <property type="project" value="UniProtKB-UniRule"/>
</dbReference>
<dbReference type="GO" id="GO:0003735">
    <property type="term" value="F:structural constituent of ribosome"/>
    <property type="evidence" value="ECO:0007669"/>
    <property type="project" value="InterPro"/>
</dbReference>
<dbReference type="Proteomes" id="UP000229681">
    <property type="component" value="Unassembled WGS sequence"/>
</dbReference>
<feature type="region of interest" description="Disordered" evidence="6">
    <location>
        <begin position="125"/>
        <end position="155"/>
    </location>
</feature>